<dbReference type="AlphaFoldDB" id="A0A2L2LLB4"/>
<proteinExistence type="predicted"/>
<name>A0A2L2LLB4_AGRTU</name>
<accession>A0A2L2LLB4</accession>
<gene>
    <name evidence="1" type="ORF">At1D1609_50600</name>
</gene>
<protein>
    <submittedName>
        <fullName evidence="1">Transposase</fullName>
    </submittedName>
</protein>
<reference evidence="1 2" key="1">
    <citation type="submission" date="2018-02" db="EMBL/GenBank/DDBJ databases">
        <title>Complete genome sequence of Agrobacterium tumefaciens 1D1609.</title>
        <authorList>
            <person name="Cho S.-T."/>
            <person name="Haryono M."/>
            <person name="Chang H.-H."/>
            <person name="Santos M.N."/>
            <person name="Lai E.-M."/>
            <person name="Kuo C.-H."/>
        </authorList>
    </citation>
    <scope>NUCLEOTIDE SEQUENCE [LARGE SCALE GENOMIC DNA]</scope>
    <source>
        <strain evidence="1 2">1D1609</strain>
    </source>
</reference>
<sequence>MYSYADRLRAFELYIRLGKRLNATIRQLGYPTKNALRGWHREYVQHLDLRTQPVARAPKYSEAQRQAALEHYRTHDRCISATKRELGYPGRGTLTAWVREAFPETRTSLDGRSWHPGYSDEIRQAGSPDYAVEMKALNRSLTGWASRGQHCTAGRTSFSVMRPHHP</sequence>
<dbReference type="Proteomes" id="UP000237717">
    <property type="component" value="Chromosome II"/>
</dbReference>
<organism evidence="1 2">
    <name type="scientific">Agrobacterium tumefaciens</name>
    <dbReference type="NCBI Taxonomy" id="358"/>
    <lineage>
        <taxon>Bacteria</taxon>
        <taxon>Pseudomonadati</taxon>
        <taxon>Pseudomonadota</taxon>
        <taxon>Alphaproteobacteria</taxon>
        <taxon>Hyphomicrobiales</taxon>
        <taxon>Rhizobiaceae</taxon>
        <taxon>Rhizobium/Agrobacterium group</taxon>
        <taxon>Agrobacterium</taxon>
        <taxon>Agrobacterium tumefaciens complex</taxon>
    </lineage>
</organism>
<evidence type="ECO:0000313" key="1">
    <source>
        <dbReference type="EMBL" id="AVH45099.1"/>
    </source>
</evidence>
<evidence type="ECO:0000313" key="2">
    <source>
        <dbReference type="Proteomes" id="UP000237717"/>
    </source>
</evidence>
<dbReference type="EMBL" id="CP026925">
    <property type="protein sequence ID" value="AVH45099.1"/>
    <property type="molecule type" value="Genomic_DNA"/>
</dbReference>